<dbReference type="RefSeq" id="WP_145390281.1">
    <property type="nucleotide sequence ID" value="NZ_CP037423.1"/>
</dbReference>
<dbReference type="Pfam" id="PF00809">
    <property type="entry name" value="Pterin_bind"/>
    <property type="match status" value="1"/>
</dbReference>
<dbReference type="KEGG" id="snep:Enr13x_60200"/>
<keyword evidence="3" id="KW-1185">Reference proteome</keyword>
<evidence type="ECO:0000313" key="2">
    <source>
        <dbReference type="EMBL" id="QDV46116.1"/>
    </source>
</evidence>
<dbReference type="SUPFAM" id="SSF51717">
    <property type="entry name" value="Dihydropteroate synthetase-like"/>
    <property type="match status" value="1"/>
</dbReference>
<dbReference type="Proteomes" id="UP000319004">
    <property type="component" value="Chromosome"/>
</dbReference>
<accession>A0A518HZ42</accession>
<sequence>MPSALELSETSHLHFVTGTLAQHAVREIVDALAGRHAFDYSIGVMPITVAALMTPKWLARKLDLPKQTTHLIVPGFCESGIETLRDHVAAEVVVGPNDCRDMAELFGESRSEIDLSRYDIEIIAEINHVPRLSRDQFLTTALQLIREGADRIDVGCDPSARFESIADYIGAVVSQGVPVSVDTFDPWEAEAACRAGASLVLSVNSQNREHAERWGTEVVVIPDSPTDLASLDETIEYLARRNVPMRLDPILEPIGSGLAASIVRYSEVRRRYPELPMMMGIGNVTELTDADSAGINTLLLGICQELRIQSVLTTQVINWARSSVRECDHARRLVHAAVQNGIPPKNLSDELVLLRDRRLRSFPQDTLEGLSAAIKDNNYRLFAQDDAIHLVSRQIHLCEQDPFLLFERLLNAPIADNVDRGHAFYLGYEMAKASIALTLGKQYEQDRALNWGFLTRREDLHRIARTSRHRKEP</sequence>
<dbReference type="InterPro" id="IPR011005">
    <property type="entry name" value="Dihydropteroate_synth-like_sf"/>
</dbReference>
<dbReference type="OrthoDB" id="4029442at2"/>
<evidence type="ECO:0000313" key="3">
    <source>
        <dbReference type="Proteomes" id="UP000319004"/>
    </source>
</evidence>
<dbReference type="InterPro" id="IPR000489">
    <property type="entry name" value="Pterin-binding_dom"/>
</dbReference>
<protein>
    <submittedName>
        <fullName evidence="2">Pterin binding enzyme</fullName>
    </submittedName>
</protein>
<gene>
    <name evidence="2" type="ORF">Enr13x_60200</name>
</gene>
<name>A0A518HZ42_9BACT</name>
<dbReference type="Gene3D" id="3.20.20.20">
    <property type="entry name" value="Dihydropteroate synthase-like"/>
    <property type="match status" value="1"/>
</dbReference>
<dbReference type="InterPro" id="IPR045406">
    <property type="entry name" value="DUF6513"/>
</dbReference>
<dbReference type="Pfam" id="PF20123">
    <property type="entry name" value="DUF6513"/>
    <property type="match status" value="1"/>
</dbReference>
<dbReference type="AlphaFoldDB" id="A0A518HZ42"/>
<feature type="domain" description="Pterin-binding" evidence="1">
    <location>
        <begin position="103"/>
        <end position="335"/>
    </location>
</feature>
<reference evidence="2 3" key="1">
    <citation type="submission" date="2019-03" db="EMBL/GenBank/DDBJ databases">
        <title>Deep-cultivation of Planctomycetes and their phenomic and genomic characterization uncovers novel biology.</title>
        <authorList>
            <person name="Wiegand S."/>
            <person name="Jogler M."/>
            <person name="Boedeker C."/>
            <person name="Pinto D."/>
            <person name="Vollmers J."/>
            <person name="Rivas-Marin E."/>
            <person name="Kohn T."/>
            <person name="Peeters S.H."/>
            <person name="Heuer A."/>
            <person name="Rast P."/>
            <person name="Oberbeckmann S."/>
            <person name="Bunk B."/>
            <person name="Jeske O."/>
            <person name="Meyerdierks A."/>
            <person name="Storesund J.E."/>
            <person name="Kallscheuer N."/>
            <person name="Luecker S."/>
            <person name="Lage O.M."/>
            <person name="Pohl T."/>
            <person name="Merkel B.J."/>
            <person name="Hornburger P."/>
            <person name="Mueller R.-W."/>
            <person name="Bruemmer F."/>
            <person name="Labrenz M."/>
            <person name="Spormann A.M."/>
            <person name="Op den Camp H."/>
            <person name="Overmann J."/>
            <person name="Amann R."/>
            <person name="Jetten M.S.M."/>
            <person name="Mascher T."/>
            <person name="Medema M.H."/>
            <person name="Devos D.P."/>
            <person name="Kaster A.-K."/>
            <person name="Ovreas L."/>
            <person name="Rohde M."/>
            <person name="Galperin M.Y."/>
            <person name="Jogler C."/>
        </authorList>
    </citation>
    <scope>NUCLEOTIDE SEQUENCE [LARGE SCALE GENOMIC DNA]</scope>
    <source>
        <strain evidence="2 3">Enr13</strain>
    </source>
</reference>
<dbReference type="GO" id="GO:0042558">
    <property type="term" value="P:pteridine-containing compound metabolic process"/>
    <property type="evidence" value="ECO:0007669"/>
    <property type="project" value="InterPro"/>
</dbReference>
<dbReference type="PROSITE" id="PS50972">
    <property type="entry name" value="PTERIN_BINDING"/>
    <property type="match status" value="1"/>
</dbReference>
<evidence type="ECO:0000259" key="1">
    <source>
        <dbReference type="PROSITE" id="PS50972"/>
    </source>
</evidence>
<proteinExistence type="predicted"/>
<dbReference type="EMBL" id="CP037423">
    <property type="protein sequence ID" value="QDV46116.1"/>
    <property type="molecule type" value="Genomic_DNA"/>
</dbReference>
<organism evidence="2 3">
    <name type="scientific">Stieleria neptunia</name>
    <dbReference type="NCBI Taxonomy" id="2527979"/>
    <lineage>
        <taxon>Bacteria</taxon>
        <taxon>Pseudomonadati</taxon>
        <taxon>Planctomycetota</taxon>
        <taxon>Planctomycetia</taxon>
        <taxon>Pirellulales</taxon>
        <taxon>Pirellulaceae</taxon>
        <taxon>Stieleria</taxon>
    </lineage>
</organism>